<reference evidence="6" key="1">
    <citation type="submission" date="2023-08" db="EMBL/GenBank/DDBJ databases">
        <title>A de novo genome assembly of Solanum verrucosum Schlechtendal, a Mexican diploid species geographically isolated from the other diploid A-genome species in potato relatives.</title>
        <authorList>
            <person name="Hosaka K."/>
        </authorList>
    </citation>
    <scope>NUCLEOTIDE SEQUENCE</scope>
    <source>
        <tissue evidence="6">Young leaves</tissue>
    </source>
</reference>
<organism evidence="6 7">
    <name type="scientific">Solanum verrucosum</name>
    <dbReference type="NCBI Taxonomy" id="315347"/>
    <lineage>
        <taxon>Eukaryota</taxon>
        <taxon>Viridiplantae</taxon>
        <taxon>Streptophyta</taxon>
        <taxon>Embryophyta</taxon>
        <taxon>Tracheophyta</taxon>
        <taxon>Spermatophyta</taxon>
        <taxon>Magnoliopsida</taxon>
        <taxon>eudicotyledons</taxon>
        <taxon>Gunneridae</taxon>
        <taxon>Pentapetalae</taxon>
        <taxon>asterids</taxon>
        <taxon>lamiids</taxon>
        <taxon>Solanales</taxon>
        <taxon>Solanaceae</taxon>
        <taxon>Solanoideae</taxon>
        <taxon>Solaneae</taxon>
        <taxon>Solanum</taxon>
    </lineage>
</organism>
<evidence type="ECO:0000256" key="3">
    <source>
        <dbReference type="ARBA" id="ARBA00022821"/>
    </source>
</evidence>
<dbReference type="GO" id="GO:0005524">
    <property type="term" value="F:ATP binding"/>
    <property type="evidence" value="ECO:0007669"/>
    <property type="project" value="UniProtKB-KW"/>
</dbReference>
<dbReference type="PANTHER" id="PTHR36766:SF70">
    <property type="entry name" value="DISEASE RESISTANCE PROTEIN RGA4"/>
    <property type="match status" value="1"/>
</dbReference>
<sequence length="178" mass="20456">MADLVIGATVKVVLDKLLSLTIEEAKILRNCKKNLRMLTKYVSMIQALIHDAEKRQVNDQAVEQWLKMLERAVEDAENVFDEFRYESLKAQVMNIQTKLMEKVSNFFSHTAYKYKMSRKINNINEELRAINQLANDLGLKSLMVPSQKIILIRETDSVVVASDVVGRDKDVAEIKEKI</sequence>
<gene>
    <name evidence="6" type="ORF">MTR67_045559</name>
</gene>
<dbReference type="InterPro" id="IPR041118">
    <property type="entry name" value="Rx_N"/>
</dbReference>
<keyword evidence="7" id="KW-1185">Reference proteome</keyword>
<evidence type="ECO:0000256" key="4">
    <source>
        <dbReference type="ARBA" id="ARBA00022840"/>
    </source>
</evidence>
<dbReference type="Proteomes" id="UP001234989">
    <property type="component" value="Chromosome 10"/>
</dbReference>
<accession>A0AAF0ZX44</accession>
<keyword evidence="2" id="KW-0547">Nucleotide-binding</keyword>
<dbReference type="PANTHER" id="PTHR36766">
    <property type="entry name" value="PLANT BROAD-SPECTRUM MILDEW RESISTANCE PROTEIN RPW8"/>
    <property type="match status" value="1"/>
</dbReference>
<dbReference type="AlphaFoldDB" id="A0AAF0ZX44"/>
<keyword evidence="1" id="KW-0677">Repeat</keyword>
<evidence type="ECO:0000259" key="5">
    <source>
        <dbReference type="Pfam" id="PF18052"/>
    </source>
</evidence>
<feature type="domain" description="Disease resistance N-terminal" evidence="5">
    <location>
        <begin position="10"/>
        <end position="95"/>
    </location>
</feature>
<dbReference type="EMBL" id="CP133621">
    <property type="protein sequence ID" value="WMV52174.1"/>
    <property type="molecule type" value="Genomic_DNA"/>
</dbReference>
<evidence type="ECO:0000256" key="1">
    <source>
        <dbReference type="ARBA" id="ARBA00022737"/>
    </source>
</evidence>
<protein>
    <recommendedName>
        <fullName evidence="5">Disease resistance N-terminal domain-containing protein</fullName>
    </recommendedName>
</protein>
<evidence type="ECO:0000256" key="2">
    <source>
        <dbReference type="ARBA" id="ARBA00022741"/>
    </source>
</evidence>
<proteinExistence type="predicted"/>
<keyword evidence="4" id="KW-0067">ATP-binding</keyword>
<evidence type="ECO:0000313" key="6">
    <source>
        <dbReference type="EMBL" id="WMV52174.1"/>
    </source>
</evidence>
<dbReference type="Pfam" id="PF18052">
    <property type="entry name" value="Rx_N"/>
    <property type="match status" value="1"/>
</dbReference>
<keyword evidence="3" id="KW-0611">Plant defense</keyword>
<dbReference type="Gene3D" id="1.20.5.4130">
    <property type="match status" value="1"/>
</dbReference>
<dbReference type="GO" id="GO:0006952">
    <property type="term" value="P:defense response"/>
    <property type="evidence" value="ECO:0007669"/>
    <property type="project" value="UniProtKB-KW"/>
</dbReference>
<name>A0AAF0ZX44_SOLVR</name>
<evidence type="ECO:0000313" key="7">
    <source>
        <dbReference type="Proteomes" id="UP001234989"/>
    </source>
</evidence>